<feature type="compositionally biased region" description="Low complexity" evidence="1">
    <location>
        <begin position="27"/>
        <end position="39"/>
    </location>
</feature>
<proteinExistence type="predicted"/>
<evidence type="ECO:0000313" key="2">
    <source>
        <dbReference type="EMBL" id="QQP54546.1"/>
    </source>
</evidence>
<evidence type="ECO:0000313" key="3">
    <source>
        <dbReference type="Proteomes" id="UP000595437"/>
    </source>
</evidence>
<sequence length="56" mass="6494">MELQYMMDVEDEVNDETDEEYQDEDSLNVSSSSLNISRTRSGHSESSQTLLMLEFK</sequence>
<protein>
    <submittedName>
        <fullName evidence="2">Uncharacterized protein</fullName>
    </submittedName>
</protein>
<dbReference type="EMBL" id="CP045894">
    <property type="protein sequence ID" value="QQP54546.1"/>
    <property type="molecule type" value="Genomic_DNA"/>
</dbReference>
<evidence type="ECO:0000256" key="1">
    <source>
        <dbReference type="SAM" id="MobiDB-lite"/>
    </source>
</evidence>
<organism evidence="2 3">
    <name type="scientific">Caligus rogercresseyi</name>
    <name type="common">Sea louse</name>
    <dbReference type="NCBI Taxonomy" id="217165"/>
    <lineage>
        <taxon>Eukaryota</taxon>
        <taxon>Metazoa</taxon>
        <taxon>Ecdysozoa</taxon>
        <taxon>Arthropoda</taxon>
        <taxon>Crustacea</taxon>
        <taxon>Multicrustacea</taxon>
        <taxon>Hexanauplia</taxon>
        <taxon>Copepoda</taxon>
        <taxon>Siphonostomatoida</taxon>
        <taxon>Caligidae</taxon>
        <taxon>Caligus</taxon>
    </lineage>
</organism>
<feature type="compositionally biased region" description="Acidic residues" evidence="1">
    <location>
        <begin position="8"/>
        <end position="26"/>
    </location>
</feature>
<dbReference type="Proteomes" id="UP000595437">
    <property type="component" value="Chromosome 5"/>
</dbReference>
<gene>
    <name evidence="2" type="ORF">FKW44_007407</name>
</gene>
<feature type="region of interest" description="Disordered" evidence="1">
    <location>
        <begin position="1"/>
        <end position="56"/>
    </location>
</feature>
<accession>A0A7T8QTI5</accession>
<dbReference type="AlphaFoldDB" id="A0A7T8QTI5"/>
<name>A0A7T8QTI5_CALRO</name>
<keyword evidence="3" id="KW-1185">Reference proteome</keyword>
<reference evidence="3" key="1">
    <citation type="submission" date="2021-01" db="EMBL/GenBank/DDBJ databases">
        <title>Caligus Genome Assembly.</title>
        <authorList>
            <person name="Gallardo-Escarate C."/>
        </authorList>
    </citation>
    <scope>NUCLEOTIDE SEQUENCE [LARGE SCALE GENOMIC DNA]</scope>
</reference>